<dbReference type="InterPro" id="IPR040375">
    <property type="entry name" value="DGCR8"/>
</dbReference>
<protein>
    <submittedName>
        <fullName evidence="2">Uncharacterized protein</fullName>
    </submittedName>
</protein>
<dbReference type="InterPro" id="IPR001202">
    <property type="entry name" value="WW_dom"/>
</dbReference>
<dbReference type="GO" id="GO:0003725">
    <property type="term" value="F:double-stranded RNA binding"/>
    <property type="evidence" value="ECO:0007669"/>
    <property type="project" value="TreeGrafter"/>
</dbReference>
<dbReference type="GO" id="GO:0031053">
    <property type="term" value="P:primary miRNA processing"/>
    <property type="evidence" value="ECO:0007669"/>
    <property type="project" value="InterPro"/>
</dbReference>
<feature type="region of interest" description="Disordered" evidence="1">
    <location>
        <begin position="49"/>
        <end position="72"/>
    </location>
</feature>
<dbReference type="Gene3D" id="3.30.160.20">
    <property type="match status" value="2"/>
</dbReference>
<dbReference type="PROSITE" id="PS50020">
    <property type="entry name" value="WW_DOMAIN_2"/>
    <property type="match status" value="1"/>
</dbReference>
<evidence type="ECO:0000313" key="3">
    <source>
        <dbReference type="Proteomes" id="UP000466442"/>
    </source>
</evidence>
<organism evidence="2 3">
    <name type="scientific">Apolygus lucorum</name>
    <name type="common">Small green plant bug</name>
    <name type="synonym">Lygocoris lucorum</name>
    <dbReference type="NCBI Taxonomy" id="248454"/>
    <lineage>
        <taxon>Eukaryota</taxon>
        <taxon>Metazoa</taxon>
        <taxon>Ecdysozoa</taxon>
        <taxon>Arthropoda</taxon>
        <taxon>Hexapoda</taxon>
        <taxon>Insecta</taxon>
        <taxon>Pterygota</taxon>
        <taxon>Neoptera</taxon>
        <taxon>Paraneoptera</taxon>
        <taxon>Hemiptera</taxon>
        <taxon>Heteroptera</taxon>
        <taxon>Panheteroptera</taxon>
        <taxon>Cimicomorpha</taxon>
        <taxon>Miridae</taxon>
        <taxon>Mirini</taxon>
        <taxon>Apolygus</taxon>
    </lineage>
</organism>
<dbReference type="InterPro" id="IPR014720">
    <property type="entry name" value="dsRBD_dom"/>
</dbReference>
<dbReference type="Pfam" id="PF00035">
    <property type="entry name" value="dsrm"/>
    <property type="match status" value="1"/>
</dbReference>
<dbReference type="GO" id="GO:0020037">
    <property type="term" value="F:heme binding"/>
    <property type="evidence" value="ECO:0007669"/>
    <property type="project" value="InterPro"/>
</dbReference>
<dbReference type="FunFam" id="3.30.160.590:FF:000001">
    <property type="entry name" value="microprocessor complex subunit DGCR8"/>
    <property type="match status" value="1"/>
</dbReference>
<dbReference type="FunFam" id="3.30.160.20:FF:000021">
    <property type="entry name" value="Microprocessor complex subunit DGCR8"/>
    <property type="match status" value="1"/>
</dbReference>
<dbReference type="GO" id="GO:0042802">
    <property type="term" value="F:identical protein binding"/>
    <property type="evidence" value="ECO:0007669"/>
    <property type="project" value="InterPro"/>
</dbReference>
<dbReference type="PANTHER" id="PTHR13482">
    <property type="entry name" value="MICRORNA PROCESSOR COMPLEX SUBUNIT DGCR8"/>
    <property type="match status" value="1"/>
</dbReference>
<accession>A0A6A4JGK7</accession>
<reference evidence="2" key="1">
    <citation type="journal article" date="2021" name="Mol. Ecol. Resour.">
        <title>Apolygus lucorum genome provides insights into omnivorousness and mesophyll feeding.</title>
        <authorList>
            <person name="Liu Y."/>
            <person name="Liu H."/>
            <person name="Wang H."/>
            <person name="Huang T."/>
            <person name="Liu B."/>
            <person name="Yang B."/>
            <person name="Yin L."/>
            <person name="Li B."/>
            <person name="Zhang Y."/>
            <person name="Zhang S."/>
            <person name="Jiang F."/>
            <person name="Zhang X."/>
            <person name="Ren Y."/>
            <person name="Wang B."/>
            <person name="Wang S."/>
            <person name="Lu Y."/>
            <person name="Wu K."/>
            <person name="Fan W."/>
            <person name="Wang G."/>
        </authorList>
    </citation>
    <scope>NUCLEOTIDE SEQUENCE</scope>
    <source>
        <strain evidence="2">12Hb</strain>
    </source>
</reference>
<dbReference type="GO" id="GO:0070877">
    <property type="term" value="C:microprocessor complex"/>
    <property type="evidence" value="ECO:0007669"/>
    <property type="project" value="InterPro"/>
</dbReference>
<feature type="compositionally biased region" description="Basic and acidic residues" evidence="1">
    <location>
        <begin position="10"/>
        <end position="19"/>
    </location>
</feature>
<name>A0A6A4JGK7_APOLU</name>
<dbReference type="PANTHER" id="PTHR13482:SF3">
    <property type="entry name" value="MICROPROCESSOR COMPLEX SUBUNIT DGCR8"/>
    <property type="match status" value="1"/>
</dbReference>
<dbReference type="OrthoDB" id="112668at2759"/>
<feature type="compositionally biased region" description="Acidic residues" evidence="1">
    <location>
        <begin position="51"/>
        <end position="72"/>
    </location>
</feature>
<dbReference type="CDD" id="cd19868">
    <property type="entry name" value="DSRM_DGCR8_rpt2"/>
    <property type="match status" value="1"/>
</dbReference>
<dbReference type="SMART" id="SM00358">
    <property type="entry name" value="DSRM"/>
    <property type="match status" value="1"/>
</dbReference>
<dbReference type="Gene3D" id="3.30.160.590">
    <property type="match status" value="1"/>
</dbReference>
<keyword evidence="3" id="KW-1185">Reference proteome</keyword>
<proteinExistence type="predicted"/>
<dbReference type="PROSITE" id="PS50137">
    <property type="entry name" value="DS_RBD"/>
    <property type="match status" value="1"/>
</dbReference>
<dbReference type="SUPFAM" id="SSF54768">
    <property type="entry name" value="dsRNA-binding domain-like"/>
    <property type="match status" value="1"/>
</dbReference>
<dbReference type="EMBL" id="WIXP02000009">
    <property type="protein sequence ID" value="KAF6204936.1"/>
    <property type="molecule type" value="Genomic_DNA"/>
</dbReference>
<comment type="caution">
    <text evidence="2">The sequence shown here is derived from an EMBL/GenBank/DDBJ whole genome shotgun (WGS) entry which is preliminary data.</text>
</comment>
<dbReference type="AlphaFoldDB" id="A0A6A4JGK7"/>
<evidence type="ECO:0000313" key="2">
    <source>
        <dbReference type="EMBL" id="KAF6204936.1"/>
    </source>
</evidence>
<dbReference type="Gene3D" id="2.20.70.10">
    <property type="match status" value="1"/>
</dbReference>
<dbReference type="Proteomes" id="UP000466442">
    <property type="component" value="Linkage Group LG9"/>
</dbReference>
<dbReference type="CDD" id="cd19867">
    <property type="entry name" value="DSRM_DGCR8_rpt1"/>
    <property type="match status" value="1"/>
</dbReference>
<dbReference type="GO" id="GO:0070878">
    <property type="term" value="F:primary miRNA binding"/>
    <property type="evidence" value="ECO:0007669"/>
    <property type="project" value="TreeGrafter"/>
</dbReference>
<feature type="region of interest" description="Disordered" evidence="1">
    <location>
        <begin position="1"/>
        <end position="35"/>
    </location>
</feature>
<sequence length="569" mass="64733">MEIDDSQMATEKEVSDDKPLNGFSSSGCPVAQHGDYKDVEPLRIFHILDEYNNDENEEEAEEEGSSESDISDTEIEAMLEDGLKEGTLESKEQKLKKGNAQYSEHKYVTMEELGHNHFDLLPEGWIQTTHKSGMPLYLHKPTRVCTFARPYYLGQGSVRRHNVPLSAIPCLQYRRALEEEKREKEKLATTTNGQLPLRAAKIETAEENKASQSLGPFTIQQYCKSLFRFKAVQRLRFVSWTDRRRYAKARKVERQHQRPSFPADTKLIKFAIQNSDDPDAKPKGEWIMNPNGKSYICILHEYVQHALKKQPTYEFKSLENPSTPYSATVIISGMRYGSGTGTSKKQAKLSAAKASLEVLIPEMREKIRNDAKAAKRPGSTVEEEDDSLSIFDAIKVEDPRVAEFCAKTTEPSPFAILLTCLQRNFDSKSMPIDVKVNPLHRQANEFIMTVGNHRARVVCKNKKDGKQRASQAILQELHPYINSWGSLLRLYGNRSMRNVKERKHEEQEITMLQSKASLNSPNYAILKKLKSEMMKLHDEMSKRKPIGVFIPPSDVPLPSSGTQLNKVDL</sequence>
<evidence type="ECO:0000256" key="1">
    <source>
        <dbReference type="SAM" id="MobiDB-lite"/>
    </source>
</evidence>
<gene>
    <name evidence="2" type="ORF">GE061_019101</name>
</gene>